<comment type="caution">
    <text evidence="6">The sequence shown here is derived from an EMBL/GenBank/DDBJ whole genome shotgun (WGS) entry which is preliminary data.</text>
</comment>
<accession>A0A8J3D1Z8</accession>
<evidence type="ECO:0000313" key="7">
    <source>
        <dbReference type="Proteomes" id="UP000598271"/>
    </source>
</evidence>
<evidence type="ECO:0000313" key="6">
    <source>
        <dbReference type="EMBL" id="GHB58966.1"/>
    </source>
</evidence>
<dbReference type="GO" id="GO:0000270">
    <property type="term" value="P:peptidoglycan metabolic process"/>
    <property type="evidence" value="ECO:0007669"/>
    <property type="project" value="UniProtKB-UniRule"/>
</dbReference>
<feature type="domain" description="RlpA-like protein double-psi beta-barrel" evidence="5">
    <location>
        <begin position="29"/>
        <end position="117"/>
    </location>
</feature>
<dbReference type="EC" id="4.2.2.-" evidence="3"/>
<dbReference type="SUPFAM" id="SSF50685">
    <property type="entry name" value="Barwin-like endoglucanases"/>
    <property type="match status" value="1"/>
</dbReference>
<dbReference type="InterPro" id="IPR009009">
    <property type="entry name" value="RlpA-like_DPBB"/>
</dbReference>
<dbReference type="HAMAP" id="MF_02071">
    <property type="entry name" value="RlpA"/>
    <property type="match status" value="1"/>
</dbReference>
<dbReference type="PANTHER" id="PTHR34183:SF1">
    <property type="entry name" value="ENDOLYTIC PEPTIDOGLYCAN TRANSGLYCOSYLASE RLPA"/>
    <property type="match status" value="1"/>
</dbReference>
<gene>
    <name evidence="3" type="primary">rlpA</name>
    <name evidence="6" type="ORF">GCM10007390_10750</name>
</gene>
<comment type="function">
    <text evidence="3">Lytic transglycosylase with a strong preference for naked glycan strands that lack stem peptides.</text>
</comment>
<name>A0A8J3D1Z8_9BACT</name>
<dbReference type="InterPro" id="IPR036908">
    <property type="entry name" value="RlpA-like_sf"/>
</dbReference>
<proteinExistence type="inferred from homology"/>
<organism evidence="6 7">
    <name type="scientific">Persicitalea jodogahamensis</name>
    <dbReference type="NCBI Taxonomy" id="402147"/>
    <lineage>
        <taxon>Bacteria</taxon>
        <taxon>Pseudomonadati</taxon>
        <taxon>Bacteroidota</taxon>
        <taxon>Cytophagia</taxon>
        <taxon>Cytophagales</taxon>
        <taxon>Spirosomataceae</taxon>
        <taxon>Persicitalea</taxon>
    </lineage>
</organism>
<dbReference type="GO" id="GO:0071555">
    <property type="term" value="P:cell wall organization"/>
    <property type="evidence" value="ECO:0007669"/>
    <property type="project" value="UniProtKB-KW"/>
</dbReference>
<dbReference type="CDD" id="cd22268">
    <property type="entry name" value="DPBB_RlpA-like"/>
    <property type="match status" value="1"/>
</dbReference>
<sequence length="160" mass="18095">MNLQAFYIFLMVSLSDPSPQMQEYMGKIETGMASYYSPKFNGRQTSYGELFSNKELTAAHPTLPYNTLIEVTNLKNNRKVNVRVTDRGPFSKTRIIDISKSAAHQIGMIQSGIAKVRLKVIGADGLVMNLPKKRLLRKNLPTDYQARETLVAEEDEGFLY</sequence>
<keyword evidence="2 3" id="KW-0961">Cell wall biogenesis/degradation</keyword>
<dbReference type="NCBIfam" id="TIGR00413">
    <property type="entry name" value="rlpA"/>
    <property type="match status" value="1"/>
</dbReference>
<evidence type="ECO:0000256" key="2">
    <source>
        <dbReference type="ARBA" id="ARBA00023316"/>
    </source>
</evidence>
<dbReference type="Gene3D" id="2.40.40.10">
    <property type="entry name" value="RlpA-like domain"/>
    <property type="match status" value="1"/>
</dbReference>
<dbReference type="EMBL" id="BMXF01000001">
    <property type="protein sequence ID" value="GHB58966.1"/>
    <property type="molecule type" value="Genomic_DNA"/>
</dbReference>
<dbReference type="Proteomes" id="UP000598271">
    <property type="component" value="Unassembled WGS sequence"/>
</dbReference>
<comment type="similarity">
    <text evidence="3 4">Belongs to the RlpA family.</text>
</comment>
<evidence type="ECO:0000256" key="4">
    <source>
        <dbReference type="RuleBase" id="RU003495"/>
    </source>
</evidence>
<evidence type="ECO:0000256" key="3">
    <source>
        <dbReference type="HAMAP-Rule" id="MF_02071"/>
    </source>
</evidence>
<dbReference type="GO" id="GO:0008932">
    <property type="term" value="F:lytic endotransglycosylase activity"/>
    <property type="evidence" value="ECO:0007669"/>
    <property type="project" value="UniProtKB-UniRule"/>
</dbReference>
<dbReference type="InterPro" id="IPR012997">
    <property type="entry name" value="RplA"/>
</dbReference>
<dbReference type="PANTHER" id="PTHR34183">
    <property type="entry name" value="ENDOLYTIC PEPTIDOGLYCAN TRANSGLYCOSYLASE RLPA"/>
    <property type="match status" value="1"/>
</dbReference>
<reference evidence="6 7" key="1">
    <citation type="journal article" date="2014" name="Int. J. Syst. Evol. Microbiol.">
        <title>Complete genome sequence of Corynebacterium casei LMG S-19264T (=DSM 44701T), isolated from a smear-ripened cheese.</title>
        <authorList>
            <consortium name="US DOE Joint Genome Institute (JGI-PGF)"/>
            <person name="Walter F."/>
            <person name="Albersmeier A."/>
            <person name="Kalinowski J."/>
            <person name="Ruckert C."/>
        </authorList>
    </citation>
    <scope>NUCLEOTIDE SEQUENCE [LARGE SCALE GENOMIC DNA]</scope>
    <source>
        <strain evidence="6 7">KCTC 12866</strain>
    </source>
</reference>
<evidence type="ECO:0000259" key="5">
    <source>
        <dbReference type="Pfam" id="PF03330"/>
    </source>
</evidence>
<dbReference type="InterPro" id="IPR034718">
    <property type="entry name" value="RlpA"/>
</dbReference>
<keyword evidence="7" id="KW-1185">Reference proteome</keyword>
<dbReference type="Pfam" id="PF03330">
    <property type="entry name" value="DPBB_1"/>
    <property type="match status" value="1"/>
</dbReference>
<keyword evidence="1 3" id="KW-0456">Lyase</keyword>
<protein>
    <recommendedName>
        <fullName evidence="3">Probable endolytic peptidoglycan transglycosylase RlpA</fullName>
        <ecNumber evidence="3">4.2.2.-</ecNumber>
    </recommendedName>
</protein>
<evidence type="ECO:0000256" key="1">
    <source>
        <dbReference type="ARBA" id="ARBA00023239"/>
    </source>
</evidence>
<dbReference type="AlphaFoldDB" id="A0A8J3D1Z8"/>
<dbReference type="RefSeq" id="WP_189563305.1">
    <property type="nucleotide sequence ID" value="NZ_BMXF01000001.1"/>
</dbReference>